<evidence type="ECO:0008006" key="4">
    <source>
        <dbReference type="Google" id="ProtNLM"/>
    </source>
</evidence>
<sequence length="439" mass="50138">MRKIFCCFILLSTSGLLFANSEKNVITMILQDAASSDFYYQYTDNIADMMEETFGVDRPVAIDIQETILAEIKSNRTQYHDYSEGKNFGAIRTIIDKKLPHNSWNTIHRFLRAVRAKDADTAKKFVHVEEGKSFKIEDFDVTAIDNMLTNKSNRHIWPEFEMEIKMEFANGGEVEQEATLRVDEKWASSYGMQSKLRKTANKLFQWMVLSSDLDKVDGDIKVEYQFECEGSHKTKTEITTARKNGKWGVLAIDRAHIRKATPAGGIGVDGPGQQNWTSPWETVQKFVAAIEAKDQQALEKVAHYKSTRKNYFDVKRLDFDINSDVTDLKKWVSAKPLDASEISVECLYGTDEADEAFAMETQVEFSNCPPAATTKIHQNAHKAIQHLLNDNDWMEYAVSDQTVVGYKLSLKTKDGKKSHVRLFVDWTGDKWMVTGYDHQ</sequence>
<keyword evidence="1" id="KW-0732">Signal</keyword>
<evidence type="ECO:0000256" key="1">
    <source>
        <dbReference type="SAM" id="SignalP"/>
    </source>
</evidence>
<evidence type="ECO:0000313" key="3">
    <source>
        <dbReference type="Proteomes" id="UP000326354"/>
    </source>
</evidence>
<keyword evidence="3" id="KW-1185">Reference proteome</keyword>
<feature type="chain" id="PRO_5024861090" description="PepSY domain-containing protein" evidence="1">
    <location>
        <begin position="20"/>
        <end position="439"/>
    </location>
</feature>
<reference evidence="2 3" key="1">
    <citation type="submission" date="2019-08" db="EMBL/GenBank/DDBJ databases">
        <title>Complete genome sequence of Candidatus Uab amorphum.</title>
        <authorList>
            <person name="Shiratori T."/>
            <person name="Suzuki S."/>
            <person name="Kakizawa Y."/>
            <person name="Ishida K."/>
        </authorList>
    </citation>
    <scope>NUCLEOTIDE SEQUENCE [LARGE SCALE GENOMIC DNA]</scope>
    <source>
        <strain evidence="2 3">SRT547</strain>
    </source>
</reference>
<organism evidence="2 3">
    <name type="scientific">Uabimicrobium amorphum</name>
    <dbReference type="NCBI Taxonomy" id="2596890"/>
    <lineage>
        <taxon>Bacteria</taxon>
        <taxon>Pseudomonadati</taxon>
        <taxon>Planctomycetota</taxon>
        <taxon>Candidatus Uabimicrobiia</taxon>
        <taxon>Candidatus Uabimicrobiales</taxon>
        <taxon>Candidatus Uabimicrobiaceae</taxon>
        <taxon>Candidatus Uabimicrobium</taxon>
    </lineage>
</organism>
<dbReference type="KEGG" id="uam:UABAM_04763"/>
<dbReference type="RefSeq" id="WP_151970437.1">
    <property type="nucleotide sequence ID" value="NZ_AP019860.1"/>
</dbReference>
<protein>
    <recommendedName>
        <fullName evidence="4">PepSY domain-containing protein</fullName>
    </recommendedName>
</protein>
<dbReference type="EMBL" id="AP019860">
    <property type="protein sequence ID" value="BBM86377.1"/>
    <property type="molecule type" value="Genomic_DNA"/>
</dbReference>
<name>A0A5S9F511_UABAM</name>
<gene>
    <name evidence="2" type="ORF">UABAM_04763</name>
</gene>
<feature type="signal peptide" evidence="1">
    <location>
        <begin position="1"/>
        <end position="19"/>
    </location>
</feature>
<proteinExistence type="predicted"/>
<accession>A0A5S9F511</accession>
<evidence type="ECO:0000313" key="2">
    <source>
        <dbReference type="EMBL" id="BBM86377.1"/>
    </source>
</evidence>
<dbReference type="Proteomes" id="UP000326354">
    <property type="component" value="Chromosome"/>
</dbReference>
<dbReference type="AlphaFoldDB" id="A0A5S9F511"/>